<dbReference type="EMBL" id="SMSJ01000027">
    <property type="protein sequence ID" value="TDH61017.1"/>
    <property type="molecule type" value="Genomic_DNA"/>
</dbReference>
<comment type="caution">
    <text evidence="4">The sequence shown here is derived from an EMBL/GenBank/DDBJ whole genome shotgun (WGS) entry which is preliminary data.</text>
</comment>
<organism evidence="4 5">
    <name type="scientific">Dankookia rubra</name>
    <dbReference type="NCBI Taxonomy" id="1442381"/>
    <lineage>
        <taxon>Bacteria</taxon>
        <taxon>Pseudomonadati</taxon>
        <taxon>Pseudomonadota</taxon>
        <taxon>Alphaproteobacteria</taxon>
        <taxon>Acetobacterales</taxon>
        <taxon>Roseomonadaceae</taxon>
        <taxon>Dankookia</taxon>
    </lineage>
</organism>
<sequence length="326" mass="34890">MLRWIEAHLARSVLLALAGAFAAYEASALFLAYSADAYVTTDVVLVAPEVAGPIAELPVRENQRVAAGTPLLAIEPRPFALALASAQAAVELAQQQQALAADAVAEAEAGIAAAEAVARDAGAVLDRERSLLRSADISAQRVDDARRDLDVASAQLRRAMAVASVARRQVAVRAAEVAVAEAARDRARYDLDRTRLAAPAAGRIAAFERRAGDWLEAGQAVFAVITDQDWRVVANVTERHLGRIAPGQRAWVRLGSDPWRLHEGRVRSLGPAIARSAMPQGVMPYVPPQTDWVRLPRRFPVEITLPGLVGRIPAFRGGNASVLVLH</sequence>
<gene>
    <name evidence="4" type="ORF">E2C06_18740</name>
</gene>
<evidence type="ECO:0000256" key="2">
    <source>
        <dbReference type="ARBA" id="ARBA00023054"/>
    </source>
</evidence>
<dbReference type="AlphaFoldDB" id="A0A4R5QF11"/>
<dbReference type="Gene3D" id="2.40.50.100">
    <property type="match status" value="1"/>
</dbReference>
<comment type="subcellular location">
    <subcellularLocation>
        <location evidence="1">Cell envelope</location>
    </subcellularLocation>
</comment>
<dbReference type="PANTHER" id="PTHR32347">
    <property type="entry name" value="EFFLUX SYSTEM COMPONENT YKNX-RELATED"/>
    <property type="match status" value="1"/>
</dbReference>
<proteinExistence type="predicted"/>
<dbReference type="OrthoDB" id="9811754at2"/>
<dbReference type="InterPro" id="IPR058625">
    <property type="entry name" value="MdtA-like_BSH"/>
</dbReference>
<dbReference type="Proteomes" id="UP000295096">
    <property type="component" value="Unassembled WGS sequence"/>
</dbReference>
<dbReference type="Gene3D" id="2.40.30.170">
    <property type="match status" value="1"/>
</dbReference>
<keyword evidence="5" id="KW-1185">Reference proteome</keyword>
<keyword evidence="2" id="KW-0175">Coiled coil</keyword>
<evidence type="ECO:0000256" key="1">
    <source>
        <dbReference type="ARBA" id="ARBA00004196"/>
    </source>
</evidence>
<dbReference type="Pfam" id="PF25917">
    <property type="entry name" value="BSH_RND"/>
    <property type="match status" value="1"/>
</dbReference>
<name>A0A4R5QF11_9PROT</name>
<evidence type="ECO:0000259" key="3">
    <source>
        <dbReference type="Pfam" id="PF25917"/>
    </source>
</evidence>
<dbReference type="RefSeq" id="WP_133290143.1">
    <property type="nucleotide sequence ID" value="NZ_SMSJ01000027.1"/>
</dbReference>
<accession>A0A4R5QF11</accession>
<dbReference type="PANTHER" id="PTHR32347:SF29">
    <property type="entry name" value="UPF0194 MEMBRANE PROTEIN YBHG"/>
    <property type="match status" value="1"/>
</dbReference>
<evidence type="ECO:0000313" key="4">
    <source>
        <dbReference type="EMBL" id="TDH61017.1"/>
    </source>
</evidence>
<evidence type="ECO:0000313" key="5">
    <source>
        <dbReference type="Proteomes" id="UP000295096"/>
    </source>
</evidence>
<reference evidence="4 5" key="1">
    <citation type="journal article" date="2016" name="J. Microbiol.">
        <title>Dankookia rubra gen. nov., sp. nov., an alphaproteobacterium isolated from sediment of a shallow stream.</title>
        <authorList>
            <person name="Kim W.H."/>
            <person name="Kim D.H."/>
            <person name="Kang K."/>
            <person name="Ahn T.Y."/>
        </authorList>
    </citation>
    <scope>NUCLEOTIDE SEQUENCE [LARGE SCALE GENOMIC DNA]</scope>
    <source>
        <strain evidence="4 5">JCM30602</strain>
    </source>
</reference>
<dbReference type="InterPro" id="IPR050465">
    <property type="entry name" value="UPF0194_transport"/>
</dbReference>
<dbReference type="SUPFAM" id="SSF111369">
    <property type="entry name" value="HlyD-like secretion proteins"/>
    <property type="match status" value="2"/>
</dbReference>
<dbReference type="Gene3D" id="1.10.287.470">
    <property type="entry name" value="Helix hairpin bin"/>
    <property type="match status" value="2"/>
</dbReference>
<protein>
    <submittedName>
        <fullName evidence="4">HlyD family secretion protein</fullName>
    </submittedName>
</protein>
<feature type="domain" description="Multidrug resistance protein MdtA-like barrel-sandwich hybrid" evidence="3">
    <location>
        <begin position="43"/>
        <end position="226"/>
    </location>
</feature>
<dbReference type="GO" id="GO:0042597">
    <property type="term" value="C:periplasmic space"/>
    <property type="evidence" value="ECO:0007669"/>
    <property type="project" value="UniProtKB-SubCell"/>
</dbReference>